<sequence>MHSLSSSNNMTTIRAVVALLLAGVYVVNAGPCAEGWRYFPVTNACYKLIDDELPWTIAEFK</sequence>
<keyword evidence="1" id="KW-0732">Signal</keyword>
<feature type="signal peptide" evidence="1">
    <location>
        <begin position="1"/>
        <end position="29"/>
    </location>
</feature>
<dbReference type="Proteomes" id="UP001331761">
    <property type="component" value="Unassembled WGS sequence"/>
</dbReference>
<reference evidence="2 3" key="1">
    <citation type="submission" date="2019-10" db="EMBL/GenBank/DDBJ databases">
        <title>Assembly and Annotation for the nematode Trichostrongylus colubriformis.</title>
        <authorList>
            <person name="Martin J."/>
        </authorList>
    </citation>
    <scope>NUCLEOTIDE SEQUENCE [LARGE SCALE GENOMIC DNA]</scope>
    <source>
        <strain evidence="2">G859</strain>
        <tissue evidence="2">Whole worm</tissue>
    </source>
</reference>
<proteinExistence type="predicted"/>
<protein>
    <submittedName>
        <fullName evidence="2">Uncharacterized protein</fullName>
    </submittedName>
</protein>
<dbReference type="EMBL" id="WIXE01020437">
    <property type="protein sequence ID" value="KAK5969217.1"/>
    <property type="molecule type" value="Genomic_DNA"/>
</dbReference>
<name>A0AAN8EZJ8_TRICO</name>
<organism evidence="2 3">
    <name type="scientific">Trichostrongylus colubriformis</name>
    <name type="common">Black scour worm</name>
    <dbReference type="NCBI Taxonomy" id="6319"/>
    <lineage>
        <taxon>Eukaryota</taxon>
        <taxon>Metazoa</taxon>
        <taxon>Ecdysozoa</taxon>
        <taxon>Nematoda</taxon>
        <taxon>Chromadorea</taxon>
        <taxon>Rhabditida</taxon>
        <taxon>Rhabditina</taxon>
        <taxon>Rhabditomorpha</taxon>
        <taxon>Strongyloidea</taxon>
        <taxon>Trichostrongylidae</taxon>
        <taxon>Trichostrongylus</taxon>
    </lineage>
</organism>
<feature type="chain" id="PRO_5043048965" evidence="1">
    <location>
        <begin position="30"/>
        <end position="61"/>
    </location>
</feature>
<accession>A0AAN8EZJ8</accession>
<keyword evidence="3" id="KW-1185">Reference proteome</keyword>
<evidence type="ECO:0000313" key="2">
    <source>
        <dbReference type="EMBL" id="KAK5969217.1"/>
    </source>
</evidence>
<evidence type="ECO:0000256" key="1">
    <source>
        <dbReference type="SAM" id="SignalP"/>
    </source>
</evidence>
<comment type="caution">
    <text evidence="2">The sequence shown here is derived from an EMBL/GenBank/DDBJ whole genome shotgun (WGS) entry which is preliminary data.</text>
</comment>
<gene>
    <name evidence="2" type="ORF">GCK32_013564</name>
</gene>
<evidence type="ECO:0000313" key="3">
    <source>
        <dbReference type="Proteomes" id="UP001331761"/>
    </source>
</evidence>
<dbReference type="AlphaFoldDB" id="A0AAN8EZJ8"/>